<keyword evidence="4 15" id="KW-0963">Cytoplasm</keyword>
<evidence type="ECO:0000259" key="17">
    <source>
        <dbReference type="PROSITE" id="PS50886"/>
    </source>
</evidence>
<feature type="binding site" evidence="15">
    <location>
        <position position="475"/>
    </location>
    <ligand>
        <name>Mg(2+)</name>
        <dbReference type="ChEBI" id="CHEBI:18420"/>
        <note>shared with alpha subunit</note>
    </ligand>
</feature>
<dbReference type="CDD" id="cd00769">
    <property type="entry name" value="PheRS_beta_core"/>
    <property type="match status" value="1"/>
</dbReference>
<dbReference type="PROSITE" id="PS50886">
    <property type="entry name" value="TRBD"/>
    <property type="match status" value="1"/>
</dbReference>
<evidence type="ECO:0000256" key="4">
    <source>
        <dbReference type="ARBA" id="ARBA00022490"/>
    </source>
</evidence>
<keyword evidence="9 15" id="KW-0067">ATP-binding</keyword>
<dbReference type="NCBIfam" id="TIGR00472">
    <property type="entry name" value="pheT_bact"/>
    <property type="match status" value="1"/>
</dbReference>
<feature type="domain" description="B5" evidence="19">
    <location>
        <begin position="411"/>
        <end position="487"/>
    </location>
</feature>
<evidence type="ECO:0000313" key="20">
    <source>
        <dbReference type="EMBL" id="AYQ73603.1"/>
    </source>
</evidence>
<dbReference type="SUPFAM" id="SSF56037">
    <property type="entry name" value="PheT/TilS domain"/>
    <property type="match status" value="1"/>
</dbReference>
<dbReference type="InterPro" id="IPR005146">
    <property type="entry name" value="B3/B4_tRNA-bd"/>
</dbReference>
<dbReference type="SUPFAM" id="SSF55681">
    <property type="entry name" value="Class II aaRS and biotin synthetases"/>
    <property type="match status" value="1"/>
</dbReference>
<dbReference type="EMBL" id="CP033433">
    <property type="protein sequence ID" value="AYQ73603.1"/>
    <property type="molecule type" value="Genomic_DNA"/>
</dbReference>
<dbReference type="Gene3D" id="3.30.930.10">
    <property type="entry name" value="Bira Bifunctional Protein, Domain 2"/>
    <property type="match status" value="1"/>
</dbReference>
<dbReference type="PANTHER" id="PTHR10947">
    <property type="entry name" value="PHENYLALANYL-TRNA SYNTHETASE BETA CHAIN AND LEUCINE-RICH REPEAT-CONTAINING PROTEIN 47"/>
    <property type="match status" value="1"/>
</dbReference>
<protein>
    <recommendedName>
        <fullName evidence="15">Phenylalanine--tRNA ligase beta subunit</fullName>
        <ecNumber evidence="15">6.1.1.20</ecNumber>
    </recommendedName>
    <alternativeName>
        <fullName evidence="15">Phenylalanyl-tRNA synthetase beta subunit</fullName>
        <shortName evidence="15">PheRS</shortName>
    </alternativeName>
</protein>
<keyword evidence="12 15" id="KW-0648">Protein biosynthesis</keyword>
<feature type="binding site" evidence="15">
    <location>
        <position position="471"/>
    </location>
    <ligand>
        <name>Mg(2+)</name>
        <dbReference type="ChEBI" id="CHEBI:18420"/>
        <note>shared with alpha subunit</note>
    </ligand>
</feature>
<keyword evidence="21" id="KW-1185">Reference proteome</keyword>
<keyword evidence="10 15" id="KW-0460">Magnesium</keyword>
<keyword evidence="13 15" id="KW-0030">Aminoacyl-tRNA synthetase</keyword>
<dbReference type="FunFam" id="3.50.40.10:FF:000001">
    <property type="entry name" value="Phenylalanine--tRNA ligase beta subunit"/>
    <property type="match status" value="1"/>
</dbReference>
<evidence type="ECO:0000256" key="11">
    <source>
        <dbReference type="ARBA" id="ARBA00022884"/>
    </source>
</evidence>
<dbReference type="AlphaFoldDB" id="A0A3G3JZK5"/>
<evidence type="ECO:0000256" key="1">
    <source>
        <dbReference type="ARBA" id="ARBA00004496"/>
    </source>
</evidence>
<dbReference type="FunFam" id="2.40.50.140:FF:000045">
    <property type="entry name" value="Phenylalanine--tRNA ligase beta subunit"/>
    <property type="match status" value="1"/>
</dbReference>
<dbReference type="InterPro" id="IPR012340">
    <property type="entry name" value="NA-bd_OB-fold"/>
</dbReference>
<comment type="subcellular location">
    <subcellularLocation>
        <location evidence="1 15">Cytoplasm</location>
    </subcellularLocation>
</comment>
<dbReference type="SMART" id="SM00874">
    <property type="entry name" value="B5"/>
    <property type="match status" value="1"/>
</dbReference>
<dbReference type="GO" id="GO:0140096">
    <property type="term" value="F:catalytic activity, acting on a protein"/>
    <property type="evidence" value="ECO:0007669"/>
    <property type="project" value="UniProtKB-ARBA"/>
</dbReference>
<dbReference type="GO" id="GO:0005524">
    <property type="term" value="F:ATP binding"/>
    <property type="evidence" value="ECO:0007669"/>
    <property type="project" value="UniProtKB-UniRule"/>
</dbReference>
<dbReference type="SMART" id="SM00896">
    <property type="entry name" value="FDX-ACB"/>
    <property type="match status" value="1"/>
</dbReference>
<dbReference type="InterPro" id="IPR045060">
    <property type="entry name" value="Phe-tRNA-ligase_IIc_bsu"/>
</dbReference>
<dbReference type="InterPro" id="IPR041616">
    <property type="entry name" value="PheRS_beta_core"/>
</dbReference>
<evidence type="ECO:0000256" key="9">
    <source>
        <dbReference type="ARBA" id="ARBA00022840"/>
    </source>
</evidence>
<evidence type="ECO:0000256" key="8">
    <source>
        <dbReference type="ARBA" id="ARBA00022741"/>
    </source>
</evidence>
<keyword evidence="6 15" id="KW-0436">Ligase</keyword>
<dbReference type="PROSITE" id="PS51483">
    <property type="entry name" value="B5"/>
    <property type="match status" value="1"/>
</dbReference>
<gene>
    <name evidence="15" type="primary">pheT</name>
    <name evidence="20" type="ORF">EAV92_14050</name>
</gene>
<evidence type="ECO:0000256" key="15">
    <source>
        <dbReference type="HAMAP-Rule" id="MF_00283"/>
    </source>
</evidence>
<name>A0A3G3JZK5_9BACL</name>
<evidence type="ECO:0000256" key="6">
    <source>
        <dbReference type="ARBA" id="ARBA00022598"/>
    </source>
</evidence>
<comment type="catalytic activity">
    <reaction evidence="14 15">
        <text>tRNA(Phe) + L-phenylalanine + ATP = L-phenylalanyl-tRNA(Phe) + AMP + diphosphate + H(+)</text>
        <dbReference type="Rhea" id="RHEA:19413"/>
        <dbReference type="Rhea" id="RHEA-COMP:9668"/>
        <dbReference type="Rhea" id="RHEA-COMP:9699"/>
        <dbReference type="ChEBI" id="CHEBI:15378"/>
        <dbReference type="ChEBI" id="CHEBI:30616"/>
        <dbReference type="ChEBI" id="CHEBI:33019"/>
        <dbReference type="ChEBI" id="CHEBI:58095"/>
        <dbReference type="ChEBI" id="CHEBI:78442"/>
        <dbReference type="ChEBI" id="CHEBI:78531"/>
        <dbReference type="ChEBI" id="CHEBI:456215"/>
        <dbReference type="EC" id="6.1.1.20"/>
    </reaction>
</comment>
<dbReference type="Gene3D" id="3.50.40.10">
    <property type="entry name" value="Phenylalanyl-trna Synthetase, Chain B, domain 3"/>
    <property type="match status" value="1"/>
</dbReference>
<dbReference type="InterPro" id="IPR036690">
    <property type="entry name" value="Fdx_antiC-bd_sf"/>
</dbReference>
<evidence type="ECO:0000259" key="18">
    <source>
        <dbReference type="PROSITE" id="PS51447"/>
    </source>
</evidence>
<dbReference type="Pfam" id="PF03484">
    <property type="entry name" value="B5"/>
    <property type="match status" value="1"/>
</dbReference>
<keyword evidence="7 15" id="KW-0479">Metal-binding</keyword>
<dbReference type="FunFam" id="3.30.70.380:FF:000001">
    <property type="entry name" value="Phenylalanine--tRNA ligase beta subunit"/>
    <property type="match status" value="1"/>
</dbReference>
<comment type="similarity">
    <text evidence="2 15">Belongs to the phenylalanyl-tRNA synthetase beta subunit family. Type 1 subfamily.</text>
</comment>
<dbReference type="PANTHER" id="PTHR10947:SF0">
    <property type="entry name" value="PHENYLALANINE--TRNA LIGASE BETA SUBUNIT"/>
    <property type="match status" value="1"/>
</dbReference>
<evidence type="ECO:0000256" key="12">
    <source>
        <dbReference type="ARBA" id="ARBA00022917"/>
    </source>
</evidence>
<dbReference type="SUPFAM" id="SSF54991">
    <property type="entry name" value="Anticodon-binding domain of PheRS"/>
    <property type="match status" value="1"/>
</dbReference>
<evidence type="ECO:0000259" key="19">
    <source>
        <dbReference type="PROSITE" id="PS51483"/>
    </source>
</evidence>
<dbReference type="GO" id="GO:0000049">
    <property type="term" value="F:tRNA binding"/>
    <property type="evidence" value="ECO:0007669"/>
    <property type="project" value="UniProtKB-UniRule"/>
</dbReference>
<dbReference type="HAMAP" id="MF_00283">
    <property type="entry name" value="Phe_tRNA_synth_beta1"/>
    <property type="match status" value="1"/>
</dbReference>
<dbReference type="InterPro" id="IPR002547">
    <property type="entry name" value="tRNA-bd_dom"/>
</dbReference>
<comment type="caution">
    <text evidence="15">Lacks conserved residue(s) required for the propagation of feature annotation.</text>
</comment>
<evidence type="ECO:0000256" key="14">
    <source>
        <dbReference type="ARBA" id="ARBA00049255"/>
    </source>
</evidence>
<proteinExistence type="inferred from homology"/>
<dbReference type="GO" id="GO:0009328">
    <property type="term" value="C:phenylalanine-tRNA ligase complex"/>
    <property type="evidence" value="ECO:0007669"/>
    <property type="project" value="TreeGrafter"/>
</dbReference>
<keyword evidence="5 16" id="KW-0820">tRNA-binding</keyword>
<evidence type="ECO:0000256" key="2">
    <source>
        <dbReference type="ARBA" id="ARBA00008653"/>
    </source>
</evidence>
<dbReference type="Gene3D" id="3.30.56.10">
    <property type="match status" value="2"/>
</dbReference>
<evidence type="ECO:0000256" key="3">
    <source>
        <dbReference type="ARBA" id="ARBA00011209"/>
    </source>
</evidence>
<dbReference type="FunFam" id="3.30.930.10:FF:000022">
    <property type="entry name" value="Phenylalanine--tRNA ligase beta subunit"/>
    <property type="match status" value="1"/>
</dbReference>
<dbReference type="GO" id="GO:0016740">
    <property type="term" value="F:transferase activity"/>
    <property type="evidence" value="ECO:0007669"/>
    <property type="project" value="UniProtKB-ARBA"/>
</dbReference>
<accession>A0A3G3JZK5</accession>
<dbReference type="InterPro" id="IPR045864">
    <property type="entry name" value="aa-tRNA-synth_II/BPL/LPL"/>
</dbReference>
<evidence type="ECO:0000256" key="7">
    <source>
        <dbReference type="ARBA" id="ARBA00022723"/>
    </source>
</evidence>
<dbReference type="NCBIfam" id="NF045760">
    <property type="entry name" value="YtpR"/>
    <property type="match status" value="1"/>
</dbReference>
<dbReference type="Pfam" id="PF03147">
    <property type="entry name" value="FDX-ACB"/>
    <property type="match status" value="1"/>
</dbReference>
<feature type="binding site" evidence="15">
    <location>
        <position position="474"/>
    </location>
    <ligand>
        <name>Mg(2+)</name>
        <dbReference type="ChEBI" id="CHEBI:18420"/>
        <note>shared with alpha subunit</note>
    </ligand>
</feature>
<dbReference type="GO" id="GO:0006432">
    <property type="term" value="P:phenylalanyl-tRNA aminoacylation"/>
    <property type="evidence" value="ECO:0007669"/>
    <property type="project" value="UniProtKB-UniRule"/>
</dbReference>
<evidence type="ECO:0000256" key="10">
    <source>
        <dbReference type="ARBA" id="ARBA00022842"/>
    </source>
</evidence>
<dbReference type="Proteomes" id="UP000269097">
    <property type="component" value="Chromosome"/>
</dbReference>
<dbReference type="SUPFAM" id="SSF50249">
    <property type="entry name" value="Nucleic acid-binding proteins"/>
    <property type="match status" value="1"/>
</dbReference>
<dbReference type="InterPro" id="IPR005147">
    <property type="entry name" value="tRNA_synthase_B5-dom"/>
</dbReference>
<comment type="cofactor">
    <cofactor evidence="15">
        <name>Mg(2+)</name>
        <dbReference type="ChEBI" id="CHEBI:18420"/>
    </cofactor>
    <text evidence="15">Binds 2 magnesium ions per tetramer.</text>
</comment>
<dbReference type="SMART" id="SM00873">
    <property type="entry name" value="B3_4"/>
    <property type="match status" value="1"/>
</dbReference>
<feature type="domain" description="FDX-ACB" evidence="18">
    <location>
        <begin position="721"/>
        <end position="814"/>
    </location>
</feature>
<dbReference type="GO" id="GO:0000287">
    <property type="term" value="F:magnesium ion binding"/>
    <property type="evidence" value="ECO:0007669"/>
    <property type="project" value="UniProtKB-UniRule"/>
</dbReference>
<dbReference type="InterPro" id="IPR033714">
    <property type="entry name" value="tRNA_bind_bactPheRS"/>
</dbReference>
<dbReference type="Gene3D" id="3.30.70.380">
    <property type="entry name" value="Ferrodoxin-fold anticodon-binding domain"/>
    <property type="match status" value="1"/>
</dbReference>
<comment type="subunit">
    <text evidence="3 15">Tetramer of two alpha and two beta subunits.</text>
</comment>
<dbReference type="Pfam" id="PF03483">
    <property type="entry name" value="B3_4"/>
    <property type="match status" value="1"/>
</dbReference>
<dbReference type="PROSITE" id="PS51447">
    <property type="entry name" value="FDX_ACB"/>
    <property type="match status" value="1"/>
</dbReference>
<dbReference type="EC" id="6.1.1.20" evidence="15"/>
<dbReference type="RefSeq" id="WP_123041687.1">
    <property type="nucleotide sequence ID" value="NZ_CP033433.1"/>
</dbReference>
<dbReference type="KEGG" id="coh:EAV92_14050"/>
<organism evidence="20 21">
    <name type="scientific">Cohnella candidum</name>
    <dbReference type="NCBI Taxonomy" id="2674991"/>
    <lineage>
        <taxon>Bacteria</taxon>
        <taxon>Bacillati</taxon>
        <taxon>Bacillota</taxon>
        <taxon>Bacilli</taxon>
        <taxon>Bacillales</taxon>
        <taxon>Paenibacillaceae</taxon>
        <taxon>Cohnella</taxon>
    </lineage>
</organism>
<dbReference type="InterPro" id="IPR009061">
    <property type="entry name" value="DNA-bd_dom_put_sf"/>
</dbReference>
<feature type="domain" description="TRNA-binding" evidence="17">
    <location>
        <begin position="40"/>
        <end position="155"/>
    </location>
</feature>
<dbReference type="Gene3D" id="2.40.50.140">
    <property type="entry name" value="Nucleic acid-binding proteins"/>
    <property type="match status" value="1"/>
</dbReference>
<keyword evidence="8 15" id="KW-0547">Nucleotide-binding</keyword>
<dbReference type="GO" id="GO:0004826">
    <property type="term" value="F:phenylalanine-tRNA ligase activity"/>
    <property type="evidence" value="ECO:0007669"/>
    <property type="project" value="UniProtKB-UniRule"/>
</dbReference>
<dbReference type="InterPro" id="IPR020825">
    <property type="entry name" value="Phe-tRNA_synthase-like_B3/B4"/>
</dbReference>
<evidence type="ECO:0000256" key="16">
    <source>
        <dbReference type="PROSITE-ProRule" id="PRU00209"/>
    </source>
</evidence>
<dbReference type="InterPro" id="IPR004532">
    <property type="entry name" value="Phe-tRNA-ligase_IIc_bsu_bact"/>
</dbReference>
<evidence type="ECO:0000313" key="21">
    <source>
        <dbReference type="Proteomes" id="UP000269097"/>
    </source>
</evidence>
<dbReference type="Pfam" id="PF01588">
    <property type="entry name" value="tRNA_bind"/>
    <property type="match status" value="1"/>
</dbReference>
<dbReference type="InterPro" id="IPR005121">
    <property type="entry name" value="Fdx_antiC-bd"/>
</dbReference>
<evidence type="ECO:0000256" key="13">
    <source>
        <dbReference type="ARBA" id="ARBA00023146"/>
    </source>
</evidence>
<dbReference type="SUPFAM" id="SSF46955">
    <property type="entry name" value="Putative DNA-binding domain"/>
    <property type="match status" value="1"/>
</dbReference>
<reference evidence="20 21" key="1">
    <citation type="submission" date="2018-10" db="EMBL/GenBank/DDBJ databases">
        <title>Genome Sequence of Cohnella sp.</title>
        <authorList>
            <person name="Srinivasan S."/>
            <person name="Kim M.K."/>
        </authorList>
    </citation>
    <scope>NUCLEOTIDE SEQUENCE [LARGE SCALE GENOMIC DNA]</scope>
    <source>
        <strain evidence="20 21">18JY8-7</strain>
    </source>
</reference>
<evidence type="ECO:0000256" key="5">
    <source>
        <dbReference type="ARBA" id="ARBA00022555"/>
    </source>
</evidence>
<sequence>MNVSYRWLSDYIDLSGIEPQQLAEMLTRGGIEIDNVPSRNQGVSKVVVGYVKTREKHPDADKLNVCTVDAGQDGDLQIVCGAPNVAAGQKVPVALIGAKLPGGLDIKRAKLRGVESQGMICSAKELGINDKLLPKELQEGILVLPENTAVGSDILEVLGLNDSVLELDLTPNRSDCLSMLGVAYETSALTGRPVKLPHPEQELFNTPDRTTDYVSVSIQASDLCSHYSVRYIKGVKIGPSPLWMQNRLIAAGIRPISNIVDVTNYVMLEYGQPLHAFDASKVAGGRIEVRLAREGETLETLDGQTRKLEPHMLVIADAEKAIALAGVMGGANSEVSAETTDILLESAKFSGGSVRKTSRQLGLRSEASARFEKEVDPGRVIAALDRAASLMAKLAGGHVAEGVAEAVVRSPEPVAIDIALSRINGMLGTSLSPLEVDTLWTRLGFRADSAREGEWRVTVPSRRGEITRDVDLIEEVARLYGYDEIPTTPIEGPSTTGALTKRQSIRRDLRTTLTNAGLREAISYSVTSAANAGRFAELALAARPIALAMPMSEERSVLRTVLLPSLLEAAVYNRSRKNDDVALFEIGSVYHTDEETLTRLPREKPRLAMLLTGNFKAAGWNRKAEAADFYDAKGLLEAIFRRLGLEGAISYEAARPDGFHPGRTAAIKLRTEHGPETIGYVGQLHPDMQREFDLPDTFVAEIELEPVYGKADRRIEYRTLPRFPSVERDLAVVVDMAVTGGALTEAIRKAAGDLLESVSVFDVYVGERLGQGKKSVALAMVYRHPERTLTDEEVTESHSRVLAELEQSFGAELRK</sequence>
<dbReference type="Pfam" id="PF17759">
    <property type="entry name" value="tRNA_synthFbeta"/>
    <property type="match status" value="1"/>
</dbReference>
<keyword evidence="11 16" id="KW-0694">RNA-binding</keyword>
<dbReference type="CDD" id="cd02796">
    <property type="entry name" value="tRNA_bind_bactPheRS"/>
    <property type="match status" value="1"/>
</dbReference>